<dbReference type="GO" id="GO:0005886">
    <property type="term" value="C:plasma membrane"/>
    <property type="evidence" value="ECO:0007669"/>
    <property type="project" value="TreeGrafter"/>
</dbReference>
<dbReference type="PROSITE" id="PS50887">
    <property type="entry name" value="GGDEF"/>
    <property type="match status" value="1"/>
</dbReference>
<dbReference type="FunFam" id="3.30.70.270:FF:000001">
    <property type="entry name" value="Diguanylate cyclase domain protein"/>
    <property type="match status" value="1"/>
</dbReference>
<dbReference type="InterPro" id="IPR043128">
    <property type="entry name" value="Rev_trsase/Diguanyl_cyclase"/>
</dbReference>
<dbReference type="GO" id="GO:0052621">
    <property type="term" value="F:diguanylate cyclase activity"/>
    <property type="evidence" value="ECO:0007669"/>
    <property type="project" value="TreeGrafter"/>
</dbReference>
<proteinExistence type="predicted"/>
<sequence>MAQTKINPIKVLLICLATAVVVGLTAGYFYRPLESSLQKTASLMIMGFCLALLVIYAVLTFRYWRVEKRGSWQFFQVLTLTAATGLAVQLSGALASPLVLLYGLLIVLSIFRSDKWKAVPLASILLIELGSSFLGGRWRQELLPGMTITAALTLLYVISLVITRRGRSSGAGGQPAMSFDEPVIVQKDLKEDLASLCSLIQAAMRTKTSAIFRADNPTGTLNMMAFKSYSAEVIKDASLEIRSSLLGWAARERQGLLYASYERDSRDLGYYRKSEEVRSVLSVPVLQESEVIGVLVVDSEQAGAFNENDKILLAGFAEEAAKLVHFHQSHSALGLEKDRLQQWNSRLELMASRLKINDVIKIIQELIPRLVPCDHIVLLEVLSEPGKARVLLSDPANAGYPAPGTEIDIAGSLSEQAVNLKEWRSVDDFYRRSIGINRFSEDERPDHGFRSVLAAPLLYEDVCHYVLVLESRQPKAFEADRDTIHIIAGQFSLALKSAAMYEEKETLAIRDGLTGLANHRRFQEYLEETIAKAGSQPVGIALFDIDFFKKLNDNYGHPIGDAVLKEVAARLKRSISSFDFVARYGGEEFIAVWPGRNDKEAAQLAEQVRLAIEGEKFQTTAGDLPVTVSLGVASYPQDAKKKAELIKAADEALYAAKKGGRNRVVRFAAMEKDPG</sequence>
<reference evidence="3 4" key="1">
    <citation type="journal article" date="2016" name="Nat. Commun.">
        <title>Thousands of microbial genomes shed light on interconnected biogeochemical processes in an aquifer system.</title>
        <authorList>
            <person name="Anantharaman K."/>
            <person name="Brown C.T."/>
            <person name="Hug L.A."/>
            <person name="Sharon I."/>
            <person name="Castelle C.J."/>
            <person name="Probst A.J."/>
            <person name="Thomas B.C."/>
            <person name="Singh A."/>
            <person name="Wilkins M.J."/>
            <person name="Karaoz U."/>
            <person name="Brodie E.L."/>
            <person name="Williams K.H."/>
            <person name="Hubbard S.S."/>
            <person name="Banfield J.F."/>
        </authorList>
    </citation>
    <scope>NUCLEOTIDE SEQUENCE [LARGE SCALE GENOMIC DNA]</scope>
</reference>
<feature type="transmembrane region" description="Helical" evidence="1">
    <location>
        <begin position="118"/>
        <end position="136"/>
    </location>
</feature>
<evidence type="ECO:0000313" key="4">
    <source>
        <dbReference type="Proteomes" id="UP000177230"/>
    </source>
</evidence>
<feature type="transmembrane region" description="Helical" evidence="1">
    <location>
        <begin position="142"/>
        <end position="162"/>
    </location>
</feature>
<feature type="transmembrane region" description="Helical" evidence="1">
    <location>
        <begin position="42"/>
        <end position="64"/>
    </location>
</feature>
<keyword evidence="1" id="KW-1133">Transmembrane helix</keyword>
<dbReference type="CDD" id="cd01949">
    <property type="entry name" value="GGDEF"/>
    <property type="match status" value="1"/>
</dbReference>
<dbReference type="EMBL" id="MFFM01000015">
    <property type="protein sequence ID" value="OGF13563.1"/>
    <property type="molecule type" value="Genomic_DNA"/>
</dbReference>
<protein>
    <recommendedName>
        <fullName evidence="2">GGDEF domain-containing protein</fullName>
    </recommendedName>
</protein>
<accession>A0A1F5RHE6</accession>
<dbReference type="PANTHER" id="PTHR45138">
    <property type="entry name" value="REGULATORY COMPONENTS OF SENSORY TRANSDUCTION SYSTEM"/>
    <property type="match status" value="1"/>
</dbReference>
<feature type="domain" description="GGDEF" evidence="2">
    <location>
        <begin position="536"/>
        <end position="669"/>
    </location>
</feature>
<keyword evidence="1" id="KW-0472">Membrane</keyword>
<dbReference type="PANTHER" id="PTHR45138:SF9">
    <property type="entry name" value="DIGUANYLATE CYCLASE DGCM-RELATED"/>
    <property type="match status" value="1"/>
</dbReference>
<keyword evidence="1" id="KW-0812">Transmembrane</keyword>
<dbReference type="InterPro" id="IPR029016">
    <property type="entry name" value="GAF-like_dom_sf"/>
</dbReference>
<dbReference type="Proteomes" id="UP000177230">
    <property type="component" value="Unassembled WGS sequence"/>
</dbReference>
<organism evidence="3 4">
    <name type="scientific">Candidatus Edwardsbacteria bacterium GWF2_54_11</name>
    <dbReference type="NCBI Taxonomy" id="1817851"/>
    <lineage>
        <taxon>Bacteria</taxon>
        <taxon>Candidatus Edwardsiibacteriota</taxon>
    </lineage>
</organism>
<dbReference type="SUPFAM" id="SSF55781">
    <property type="entry name" value="GAF domain-like"/>
    <property type="match status" value="2"/>
</dbReference>
<feature type="transmembrane region" description="Helical" evidence="1">
    <location>
        <begin position="94"/>
        <end position="111"/>
    </location>
</feature>
<dbReference type="Pfam" id="PF13185">
    <property type="entry name" value="GAF_2"/>
    <property type="match status" value="1"/>
</dbReference>
<dbReference type="Pfam" id="PF00990">
    <property type="entry name" value="GGDEF"/>
    <property type="match status" value="1"/>
</dbReference>
<evidence type="ECO:0000259" key="2">
    <source>
        <dbReference type="PROSITE" id="PS50887"/>
    </source>
</evidence>
<comment type="caution">
    <text evidence="3">The sequence shown here is derived from an EMBL/GenBank/DDBJ whole genome shotgun (WGS) entry which is preliminary data.</text>
</comment>
<dbReference type="GO" id="GO:0043709">
    <property type="term" value="P:cell adhesion involved in single-species biofilm formation"/>
    <property type="evidence" value="ECO:0007669"/>
    <property type="project" value="TreeGrafter"/>
</dbReference>
<evidence type="ECO:0000313" key="3">
    <source>
        <dbReference type="EMBL" id="OGF13563.1"/>
    </source>
</evidence>
<dbReference type="SMART" id="SM00267">
    <property type="entry name" value="GGDEF"/>
    <property type="match status" value="1"/>
</dbReference>
<dbReference type="AlphaFoldDB" id="A0A1F5RHE6"/>
<dbReference type="InterPro" id="IPR029787">
    <property type="entry name" value="Nucleotide_cyclase"/>
</dbReference>
<dbReference type="Gene3D" id="3.30.70.270">
    <property type="match status" value="1"/>
</dbReference>
<feature type="transmembrane region" description="Helical" evidence="1">
    <location>
        <begin position="12"/>
        <end position="30"/>
    </location>
</feature>
<dbReference type="GO" id="GO:1902201">
    <property type="term" value="P:negative regulation of bacterial-type flagellum-dependent cell motility"/>
    <property type="evidence" value="ECO:0007669"/>
    <property type="project" value="TreeGrafter"/>
</dbReference>
<gene>
    <name evidence="3" type="ORF">A2024_07210</name>
</gene>
<dbReference type="NCBIfam" id="TIGR00254">
    <property type="entry name" value="GGDEF"/>
    <property type="match status" value="1"/>
</dbReference>
<name>A0A1F5RHE6_9BACT</name>
<dbReference type="Gene3D" id="3.30.450.40">
    <property type="match status" value="2"/>
</dbReference>
<dbReference type="InterPro" id="IPR000160">
    <property type="entry name" value="GGDEF_dom"/>
</dbReference>
<dbReference type="SMART" id="SM00065">
    <property type="entry name" value="GAF"/>
    <property type="match status" value="2"/>
</dbReference>
<evidence type="ECO:0000256" key="1">
    <source>
        <dbReference type="SAM" id="Phobius"/>
    </source>
</evidence>
<dbReference type="InterPro" id="IPR003018">
    <property type="entry name" value="GAF"/>
</dbReference>
<dbReference type="InterPro" id="IPR050469">
    <property type="entry name" value="Diguanylate_Cyclase"/>
</dbReference>
<dbReference type="SUPFAM" id="SSF55073">
    <property type="entry name" value="Nucleotide cyclase"/>
    <property type="match status" value="1"/>
</dbReference>